<dbReference type="PANTHER" id="PTHR22893:SF91">
    <property type="entry name" value="NADPH DEHYDROGENASE 2-RELATED"/>
    <property type="match status" value="1"/>
</dbReference>
<dbReference type="Pfam" id="PF00724">
    <property type="entry name" value="Oxidored_FMN"/>
    <property type="match status" value="1"/>
</dbReference>
<accession>A0ABU5JTQ4</accession>
<dbReference type="InterPro" id="IPR001155">
    <property type="entry name" value="OxRdtase_FMN_N"/>
</dbReference>
<gene>
    <name evidence="2" type="ORF">U2I54_06765</name>
</gene>
<dbReference type="PANTHER" id="PTHR22893">
    <property type="entry name" value="NADH OXIDOREDUCTASE-RELATED"/>
    <property type="match status" value="1"/>
</dbReference>
<protein>
    <submittedName>
        <fullName evidence="2">Alkene reductase</fullName>
    </submittedName>
</protein>
<sequence length="376" mass="41576">MTNSKSKTAASIYEGTNINDWGSFQNVEEKKLFDPIQIGAWSLRNRVAMAPMTRCFANDETGVVGADVAEYYGKRAADGVGLIITEGIVISPRAKGNPGVPGIYTGEQIESWKLVTDVVHKEGGTIIAQIWHVGRMSHHELTGGLLPQAPSAIAAQGNVPRFRKPFDTPEEMTIEDIQEVIEQYAQAARNAIEAGFDGVEIHGAHGYLIDQFAYEFANHRKDRYGGELKKRLTFMKEVLQAVISAVGADKTLIRFSAFKGDNPSYMWENPEEAIKTFVEMFQEVGLTMIHPSTMDYKQVIADGKNLHQLVRKYWNGVIVGVGNLNPGEAEVALQEGTIDIAAFGRPLISNPDFVHRVKSGERLEEYDAKQHLATLI</sequence>
<dbReference type="EMBL" id="JAXOVW010000009">
    <property type="protein sequence ID" value="MDZ5606808.1"/>
    <property type="molecule type" value="Genomic_DNA"/>
</dbReference>
<dbReference type="CDD" id="cd02933">
    <property type="entry name" value="OYE_like_FMN"/>
    <property type="match status" value="1"/>
</dbReference>
<evidence type="ECO:0000259" key="1">
    <source>
        <dbReference type="Pfam" id="PF00724"/>
    </source>
</evidence>
<dbReference type="InterPro" id="IPR013785">
    <property type="entry name" value="Aldolase_TIM"/>
</dbReference>
<proteinExistence type="predicted"/>
<dbReference type="InterPro" id="IPR045247">
    <property type="entry name" value="Oye-like"/>
</dbReference>
<dbReference type="Gene3D" id="3.20.20.70">
    <property type="entry name" value="Aldolase class I"/>
    <property type="match status" value="1"/>
</dbReference>
<reference evidence="3" key="1">
    <citation type="submission" date="2023-11" db="EMBL/GenBank/DDBJ databases">
        <title>Genome Sequence of Bacillus pseudomycoides stain BUPM19.</title>
        <authorList>
            <person name="Farhat A."/>
        </authorList>
    </citation>
    <scope>NUCLEOTIDE SEQUENCE [LARGE SCALE GENOMIC DNA]</scope>
    <source>
        <strain evidence="3">BUPM19</strain>
    </source>
</reference>
<dbReference type="RefSeq" id="WP_374217180.1">
    <property type="nucleotide sequence ID" value="NZ_JAXOVW010000009.1"/>
</dbReference>
<evidence type="ECO:0000313" key="3">
    <source>
        <dbReference type="Proteomes" id="UP001291930"/>
    </source>
</evidence>
<feature type="domain" description="NADH:flavin oxidoreductase/NADH oxidase N-terminal" evidence="1">
    <location>
        <begin position="31"/>
        <end position="362"/>
    </location>
</feature>
<dbReference type="SUPFAM" id="SSF51395">
    <property type="entry name" value="FMN-linked oxidoreductases"/>
    <property type="match status" value="1"/>
</dbReference>
<name>A0ABU5JTQ4_9BACI</name>
<dbReference type="Proteomes" id="UP001291930">
    <property type="component" value="Unassembled WGS sequence"/>
</dbReference>
<keyword evidence="3" id="KW-1185">Reference proteome</keyword>
<organism evidence="2 3">
    <name type="scientific">Bacillus bingmayongensis</name>
    <dbReference type="NCBI Taxonomy" id="1150157"/>
    <lineage>
        <taxon>Bacteria</taxon>
        <taxon>Bacillati</taxon>
        <taxon>Bacillota</taxon>
        <taxon>Bacilli</taxon>
        <taxon>Bacillales</taxon>
        <taxon>Bacillaceae</taxon>
        <taxon>Bacillus</taxon>
    </lineage>
</organism>
<comment type="caution">
    <text evidence="2">The sequence shown here is derived from an EMBL/GenBank/DDBJ whole genome shotgun (WGS) entry which is preliminary data.</text>
</comment>
<evidence type="ECO:0000313" key="2">
    <source>
        <dbReference type="EMBL" id="MDZ5606808.1"/>
    </source>
</evidence>